<dbReference type="KEGG" id="spoa:EQM13_02365"/>
<dbReference type="PANTHER" id="PTHR10509">
    <property type="entry name" value="O-METHYLTRANSFERASE-RELATED"/>
    <property type="match status" value="1"/>
</dbReference>
<proteinExistence type="predicted"/>
<dbReference type="Pfam" id="PF01596">
    <property type="entry name" value="Methyltransf_3"/>
    <property type="match status" value="1"/>
</dbReference>
<sequence>MDFNKINLYINDIYKKSTELTKREFINKTQLKDFVPVIDDDVARFLKLIIKITKPENILEIGTSIGYSTTSMAQIVKEYGGKITTIEYDEKVAAQAKLNFISAGVEDFIELKIGNAEKIIPDMEEKFDLIFQDVDKRLYPLLFDDCLRILKTGGLLIAEDTLFPVLDLDERWHCLIEPIEQFNELVVNCLKLDSTFLPIGDGLIVAVKKDGRRL</sequence>
<keyword evidence="5" id="KW-1185">Reference proteome</keyword>
<dbReference type="OrthoDB" id="9808140at2"/>
<dbReference type="GO" id="GO:0008757">
    <property type="term" value="F:S-adenosylmethionine-dependent methyltransferase activity"/>
    <property type="evidence" value="ECO:0007669"/>
    <property type="project" value="TreeGrafter"/>
</dbReference>
<keyword evidence="2 4" id="KW-0808">Transferase</keyword>
<dbReference type="GO" id="GO:0032259">
    <property type="term" value="P:methylation"/>
    <property type="evidence" value="ECO:0007669"/>
    <property type="project" value="UniProtKB-KW"/>
</dbReference>
<protein>
    <submittedName>
        <fullName evidence="4">O-methyltransferase</fullName>
    </submittedName>
</protein>
<keyword evidence="1 4" id="KW-0489">Methyltransferase</keyword>
<keyword evidence="3" id="KW-0949">S-adenosyl-L-methionine</keyword>
<dbReference type="PROSITE" id="PS51682">
    <property type="entry name" value="SAM_OMT_I"/>
    <property type="match status" value="1"/>
</dbReference>
<gene>
    <name evidence="4" type="ORF">EQM13_02365</name>
</gene>
<accession>A0A410Q941</accession>
<evidence type="ECO:0000313" key="5">
    <source>
        <dbReference type="Proteomes" id="UP000287969"/>
    </source>
</evidence>
<dbReference type="GO" id="GO:0008171">
    <property type="term" value="F:O-methyltransferase activity"/>
    <property type="evidence" value="ECO:0007669"/>
    <property type="project" value="InterPro"/>
</dbReference>
<dbReference type="SUPFAM" id="SSF53335">
    <property type="entry name" value="S-adenosyl-L-methionine-dependent methyltransferases"/>
    <property type="match status" value="1"/>
</dbReference>
<dbReference type="InterPro" id="IPR002935">
    <property type="entry name" value="SAM_O-MeTrfase"/>
</dbReference>
<evidence type="ECO:0000256" key="1">
    <source>
        <dbReference type="ARBA" id="ARBA00022603"/>
    </source>
</evidence>
<dbReference type="AlphaFoldDB" id="A0A410Q941"/>
<evidence type="ECO:0000256" key="3">
    <source>
        <dbReference type="ARBA" id="ARBA00022691"/>
    </source>
</evidence>
<evidence type="ECO:0000313" key="4">
    <source>
        <dbReference type="EMBL" id="QAT60497.1"/>
    </source>
</evidence>
<organism evidence="4 5">
    <name type="scientific">Acidilutibacter cellobiosedens</name>
    <dbReference type="NCBI Taxonomy" id="2507161"/>
    <lineage>
        <taxon>Bacteria</taxon>
        <taxon>Bacillati</taxon>
        <taxon>Bacillota</taxon>
        <taxon>Tissierellia</taxon>
        <taxon>Tissierellales</taxon>
        <taxon>Acidilutibacteraceae</taxon>
        <taxon>Acidilutibacter</taxon>
    </lineage>
</organism>
<dbReference type="CDD" id="cd02440">
    <property type="entry name" value="AdoMet_MTases"/>
    <property type="match status" value="1"/>
</dbReference>
<dbReference type="PANTHER" id="PTHR10509:SF14">
    <property type="entry name" value="CAFFEOYL-COA O-METHYLTRANSFERASE 3-RELATED"/>
    <property type="match status" value="1"/>
</dbReference>
<dbReference type="InterPro" id="IPR050362">
    <property type="entry name" value="Cation-dep_OMT"/>
</dbReference>
<dbReference type="Proteomes" id="UP000287969">
    <property type="component" value="Chromosome"/>
</dbReference>
<dbReference type="EMBL" id="CP035282">
    <property type="protein sequence ID" value="QAT60497.1"/>
    <property type="molecule type" value="Genomic_DNA"/>
</dbReference>
<name>A0A410Q941_9FIRM</name>
<evidence type="ECO:0000256" key="2">
    <source>
        <dbReference type="ARBA" id="ARBA00022679"/>
    </source>
</evidence>
<dbReference type="Gene3D" id="3.40.50.150">
    <property type="entry name" value="Vaccinia Virus protein VP39"/>
    <property type="match status" value="1"/>
</dbReference>
<dbReference type="RefSeq" id="WP_128751854.1">
    <property type="nucleotide sequence ID" value="NZ_CP035282.1"/>
</dbReference>
<dbReference type="InterPro" id="IPR029063">
    <property type="entry name" value="SAM-dependent_MTases_sf"/>
</dbReference>
<reference evidence="5" key="1">
    <citation type="submission" date="2019-01" db="EMBL/GenBank/DDBJ databases">
        <title>Draft genomes of a novel of Sporanaerobacter strains.</title>
        <authorList>
            <person name="Ma S."/>
        </authorList>
    </citation>
    <scope>NUCLEOTIDE SEQUENCE [LARGE SCALE GENOMIC DNA]</scope>
    <source>
        <strain evidence="5">NJN-17</strain>
    </source>
</reference>